<evidence type="ECO:0000313" key="2">
    <source>
        <dbReference type="Proteomes" id="UP000199494"/>
    </source>
</evidence>
<dbReference type="STRING" id="530584.SAMN05421630_102513"/>
<reference evidence="1 2" key="1">
    <citation type="submission" date="2016-10" db="EMBL/GenBank/DDBJ databases">
        <authorList>
            <person name="de Groot N.N."/>
        </authorList>
    </citation>
    <scope>NUCLEOTIDE SEQUENCE [LARGE SCALE GENOMIC DNA]</scope>
    <source>
        <strain evidence="1 2">CGMCC 4.5506</strain>
    </source>
</reference>
<accession>A0A222VLY4</accession>
<protein>
    <submittedName>
        <fullName evidence="1">PTS system, glucitol/sorbitol-specific IIA component</fullName>
    </submittedName>
</protein>
<keyword evidence="2" id="KW-1185">Reference proteome</keyword>
<sequence>MSVYYESTVLRAGEEAGDMVEGGVVILYADPIPAALESVSVVHGPAKGPEREIRAGDVFSIGEQRVELFAVGERAHENLRTLGHIVVYLNPEEGTSLLPGAVHGKGTVSIPSAGAALSLSGGAP</sequence>
<name>A0A222VLY4_9PSEU</name>
<dbReference type="OrthoDB" id="3625833at2"/>
<dbReference type="RefSeq" id="WP_091800322.1">
    <property type="nucleotide sequence ID" value="NZ_CP016353.1"/>
</dbReference>
<dbReference type="SUPFAM" id="SSF141530">
    <property type="entry name" value="PTSIIA/GutA-like"/>
    <property type="match status" value="1"/>
</dbReference>
<organism evidence="1 2">
    <name type="scientific">Prauserella marina</name>
    <dbReference type="NCBI Taxonomy" id="530584"/>
    <lineage>
        <taxon>Bacteria</taxon>
        <taxon>Bacillati</taxon>
        <taxon>Actinomycetota</taxon>
        <taxon>Actinomycetes</taxon>
        <taxon>Pseudonocardiales</taxon>
        <taxon>Pseudonocardiaceae</taxon>
        <taxon>Prauserella</taxon>
    </lineage>
</organism>
<dbReference type="Gene3D" id="2.40.33.40">
    <property type="entry name" value="Phosphotransferase system, glucitol/sorbitol-specific IIA component"/>
    <property type="match status" value="1"/>
</dbReference>
<dbReference type="PANTHER" id="PTHR40398:SF1">
    <property type="entry name" value="PTS SYSTEM GLUCITOL_SORBITOL-SPECIFIC EIIA COMPONENT"/>
    <property type="match status" value="1"/>
</dbReference>
<dbReference type="InterPro" id="IPR036665">
    <property type="entry name" value="PTS_IIA_glucitol/sorbitol_sf"/>
</dbReference>
<dbReference type="Pfam" id="PF03829">
    <property type="entry name" value="PTSIIA_gutA"/>
    <property type="match status" value="1"/>
</dbReference>
<dbReference type="AlphaFoldDB" id="A0A222VLY4"/>
<dbReference type="PANTHER" id="PTHR40398">
    <property type="entry name" value="PTS SYSTEM GLUCITOL/SORBITOL-SPECIFIC EIIA COMPONENT"/>
    <property type="match status" value="1"/>
</dbReference>
<dbReference type="GO" id="GO:0008982">
    <property type="term" value="F:protein-N(PI)-phosphohistidine-sugar phosphotransferase activity"/>
    <property type="evidence" value="ECO:0007669"/>
    <property type="project" value="InterPro"/>
</dbReference>
<dbReference type="GO" id="GO:0016301">
    <property type="term" value="F:kinase activity"/>
    <property type="evidence" value="ECO:0007669"/>
    <property type="project" value="TreeGrafter"/>
</dbReference>
<proteinExistence type="predicted"/>
<dbReference type="EMBL" id="FMZE01000002">
    <property type="protein sequence ID" value="SDC54494.1"/>
    <property type="molecule type" value="Genomic_DNA"/>
</dbReference>
<dbReference type="Proteomes" id="UP000199494">
    <property type="component" value="Unassembled WGS sequence"/>
</dbReference>
<dbReference type="GO" id="GO:0005737">
    <property type="term" value="C:cytoplasm"/>
    <property type="evidence" value="ECO:0007669"/>
    <property type="project" value="InterPro"/>
</dbReference>
<gene>
    <name evidence="1" type="ORF">SAMN05421630_102513</name>
</gene>
<dbReference type="KEGG" id="pmad:BAY61_07530"/>
<evidence type="ECO:0000313" key="1">
    <source>
        <dbReference type="EMBL" id="SDC54494.1"/>
    </source>
</evidence>
<dbReference type="InterPro" id="IPR004716">
    <property type="entry name" value="PTS_IIA_glucitol/sorbitol-sp"/>
</dbReference>
<dbReference type="GO" id="GO:0009401">
    <property type="term" value="P:phosphoenolpyruvate-dependent sugar phosphotransferase system"/>
    <property type="evidence" value="ECO:0007669"/>
    <property type="project" value="InterPro"/>
</dbReference>